<feature type="compositionally biased region" description="Low complexity" evidence="8">
    <location>
        <begin position="28"/>
        <end position="68"/>
    </location>
</feature>
<evidence type="ECO:0008006" key="12">
    <source>
        <dbReference type="Google" id="ProtNLM"/>
    </source>
</evidence>
<dbReference type="PROSITE" id="PS51318">
    <property type="entry name" value="TAT"/>
    <property type="match status" value="1"/>
</dbReference>
<dbReference type="InterPro" id="IPR003423">
    <property type="entry name" value="OMP_efflux"/>
</dbReference>
<dbReference type="EMBL" id="BMQM01000002">
    <property type="protein sequence ID" value="GGR47729.1"/>
    <property type="molecule type" value="Genomic_DNA"/>
</dbReference>
<gene>
    <name evidence="10" type="ORF">GCM10008959_06160</name>
</gene>
<dbReference type="PANTHER" id="PTHR30026">
    <property type="entry name" value="OUTER MEMBRANE PROTEIN TOLC"/>
    <property type="match status" value="1"/>
</dbReference>
<protein>
    <recommendedName>
        <fullName evidence="12">TolC family protein</fullName>
    </recommendedName>
</protein>
<evidence type="ECO:0000256" key="5">
    <source>
        <dbReference type="ARBA" id="ARBA00022692"/>
    </source>
</evidence>
<dbReference type="RefSeq" id="WP_189063504.1">
    <property type="nucleotide sequence ID" value="NZ_BMQM01000002.1"/>
</dbReference>
<evidence type="ECO:0000256" key="2">
    <source>
        <dbReference type="ARBA" id="ARBA00007613"/>
    </source>
</evidence>
<evidence type="ECO:0000256" key="1">
    <source>
        <dbReference type="ARBA" id="ARBA00004442"/>
    </source>
</evidence>
<keyword evidence="11" id="KW-1185">Reference proteome</keyword>
<organism evidence="10 11">
    <name type="scientific">Deinococcus seoulensis</name>
    <dbReference type="NCBI Taxonomy" id="1837379"/>
    <lineage>
        <taxon>Bacteria</taxon>
        <taxon>Thermotogati</taxon>
        <taxon>Deinococcota</taxon>
        <taxon>Deinococci</taxon>
        <taxon>Deinococcales</taxon>
        <taxon>Deinococcaceae</taxon>
        <taxon>Deinococcus</taxon>
    </lineage>
</organism>
<dbReference type="InterPro" id="IPR051906">
    <property type="entry name" value="TolC-like"/>
</dbReference>
<evidence type="ECO:0000313" key="11">
    <source>
        <dbReference type="Proteomes" id="UP000634308"/>
    </source>
</evidence>
<evidence type="ECO:0000256" key="9">
    <source>
        <dbReference type="SAM" id="SignalP"/>
    </source>
</evidence>
<keyword evidence="6" id="KW-0472">Membrane</keyword>
<comment type="subcellular location">
    <subcellularLocation>
        <location evidence="1">Cell outer membrane</location>
    </subcellularLocation>
</comment>
<evidence type="ECO:0000256" key="8">
    <source>
        <dbReference type="SAM" id="MobiDB-lite"/>
    </source>
</evidence>
<accession>A0ABQ2RMP0</accession>
<dbReference type="Pfam" id="PF02321">
    <property type="entry name" value="OEP"/>
    <property type="match status" value="2"/>
</dbReference>
<evidence type="ECO:0000256" key="3">
    <source>
        <dbReference type="ARBA" id="ARBA00022448"/>
    </source>
</evidence>
<dbReference type="InterPro" id="IPR006311">
    <property type="entry name" value="TAT_signal"/>
</dbReference>
<feature type="chain" id="PRO_5045866015" description="TolC family protein" evidence="9">
    <location>
        <begin position="33"/>
        <end position="496"/>
    </location>
</feature>
<dbReference type="Gene3D" id="1.20.1600.10">
    <property type="entry name" value="Outer membrane efflux proteins (OEP)"/>
    <property type="match status" value="1"/>
</dbReference>
<evidence type="ECO:0000256" key="6">
    <source>
        <dbReference type="ARBA" id="ARBA00023136"/>
    </source>
</evidence>
<keyword evidence="9" id="KW-0732">Signal</keyword>
<keyword evidence="5" id="KW-0812">Transmembrane</keyword>
<keyword evidence="3" id="KW-0813">Transport</keyword>
<feature type="signal peptide" evidence="9">
    <location>
        <begin position="1"/>
        <end position="32"/>
    </location>
</feature>
<evidence type="ECO:0000256" key="7">
    <source>
        <dbReference type="ARBA" id="ARBA00023237"/>
    </source>
</evidence>
<comment type="caution">
    <text evidence="10">The sequence shown here is derived from an EMBL/GenBank/DDBJ whole genome shotgun (WGS) entry which is preliminary data.</text>
</comment>
<keyword evidence="4" id="KW-1134">Transmembrane beta strand</keyword>
<proteinExistence type="inferred from homology"/>
<dbReference type="Proteomes" id="UP000634308">
    <property type="component" value="Unassembled WGS sequence"/>
</dbReference>
<sequence>MKFIPARPSRRGLPLALALSAALAAASGPALAQAQATPPTQPPAQSSTQPPAQSSTQSSAQPPASQPAEPLPYTLEQAYAQLAGAPSVTRAALSVQVAQQNLEAARSALGLTVSVNGNASYVGSGAGTTSDGAATTTASSLGGNAGVSVSLGLLPWSNNQSGLRASERSLALARATLQEAQRSARLNVTQAYFDAVLATQDVQMGAQTVALRARQLQVAQAQDAAGNAAPEAVLSAQAALQAAQSAAAQAQGTLDTAQRTLESALGVSLGRVTFSPPAQATLTLPDLGALVARARTGRADVISAQNTLAAAQDTLDTAQRDATLPDLTASVGYGGGSAGTLSTSLNLKQGTLSSAYSVPVGSSSGSASGRLTASLSGSYVVYSPAQRASLSADQAAVTQAALSLTVAQQNVELDVRSRFIAAQQALTAVQTRKTQVQVAQQQLATAQARVQAGTATPDDVQSAELTLAQAQRDLLSARLSAQTTLIQLDNAAGGPQ</sequence>
<keyword evidence="7" id="KW-0998">Cell outer membrane</keyword>
<comment type="similarity">
    <text evidence="2">Belongs to the outer membrane factor (OMF) (TC 1.B.17) family.</text>
</comment>
<evidence type="ECO:0000313" key="10">
    <source>
        <dbReference type="EMBL" id="GGR47729.1"/>
    </source>
</evidence>
<reference evidence="11" key="1">
    <citation type="journal article" date="2019" name="Int. J. Syst. Evol. Microbiol.">
        <title>The Global Catalogue of Microorganisms (GCM) 10K type strain sequencing project: providing services to taxonomists for standard genome sequencing and annotation.</title>
        <authorList>
            <consortium name="The Broad Institute Genomics Platform"/>
            <consortium name="The Broad Institute Genome Sequencing Center for Infectious Disease"/>
            <person name="Wu L."/>
            <person name="Ma J."/>
        </authorList>
    </citation>
    <scope>NUCLEOTIDE SEQUENCE [LARGE SCALE GENOMIC DNA]</scope>
    <source>
        <strain evidence="11">JCM 31404</strain>
    </source>
</reference>
<feature type="region of interest" description="Disordered" evidence="8">
    <location>
        <begin position="28"/>
        <end position="70"/>
    </location>
</feature>
<dbReference type="PANTHER" id="PTHR30026:SF20">
    <property type="entry name" value="OUTER MEMBRANE PROTEIN TOLC"/>
    <property type="match status" value="1"/>
</dbReference>
<name>A0ABQ2RMP0_9DEIO</name>
<dbReference type="SUPFAM" id="SSF56954">
    <property type="entry name" value="Outer membrane efflux proteins (OEP)"/>
    <property type="match status" value="1"/>
</dbReference>
<evidence type="ECO:0000256" key="4">
    <source>
        <dbReference type="ARBA" id="ARBA00022452"/>
    </source>
</evidence>